<feature type="signal peptide" evidence="1">
    <location>
        <begin position="1"/>
        <end position="18"/>
    </location>
</feature>
<dbReference type="Pfam" id="PF00419">
    <property type="entry name" value="Fimbrial"/>
    <property type="match status" value="1"/>
</dbReference>
<dbReference type="InterPro" id="IPR008966">
    <property type="entry name" value="Adhesion_dom_sf"/>
</dbReference>
<proteinExistence type="predicted"/>
<dbReference type="InterPro" id="IPR000259">
    <property type="entry name" value="Adhesion_dom_fimbrial"/>
</dbReference>
<feature type="domain" description="Fimbrial-type adhesion" evidence="2">
    <location>
        <begin position="24"/>
        <end position="154"/>
    </location>
</feature>
<dbReference type="Gene3D" id="2.60.40.1090">
    <property type="entry name" value="Fimbrial-type adhesion domain"/>
    <property type="match status" value="1"/>
</dbReference>
<accession>A0ABU5LEJ0</accession>
<dbReference type="InterPro" id="IPR036937">
    <property type="entry name" value="Adhesion_dom_fimbrial_sf"/>
</dbReference>
<evidence type="ECO:0000256" key="1">
    <source>
        <dbReference type="SAM" id="SignalP"/>
    </source>
</evidence>
<reference evidence="4" key="1">
    <citation type="submission" date="2023-07" db="EMBL/GenBank/DDBJ databases">
        <title>Structural and functional analysis of rice phyllospheric bacteria for their antimicrobial properties and defense elicitation against blast disease.</title>
        <authorList>
            <person name="Sahu K.P."/>
            <person name="Asharani P."/>
            <person name="Kumar M."/>
            <person name="Reddy B."/>
            <person name="Kumar A."/>
        </authorList>
    </citation>
    <scope>NUCLEOTIDE SEQUENCE [LARGE SCALE GENOMIC DNA]</scope>
    <source>
        <strain evidence="4">OsEp_Plm_30P10</strain>
    </source>
</reference>
<feature type="chain" id="PRO_5047376832" evidence="1">
    <location>
        <begin position="19"/>
        <end position="158"/>
    </location>
</feature>
<evidence type="ECO:0000313" key="4">
    <source>
        <dbReference type="Proteomes" id="UP001288620"/>
    </source>
</evidence>
<sequence length="158" mass="17069">MKKYFIFLIWMVIQCSYAVSVPVSFSGTLIEPPACTINSGGIIDVNFGEQLSSNRIDGENYRQVIPWKLTCPVAPAPLVLRLIIKGNATSFENTALQTSKADLGIRLLSDGKRFELNKLVPLNVSAPPVLEAVPISRPASSLTEGAFSASATLLALYL</sequence>
<evidence type="ECO:0000259" key="2">
    <source>
        <dbReference type="Pfam" id="PF00419"/>
    </source>
</evidence>
<protein>
    <submittedName>
        <fullName evidence="3">Fimbrial protein</fullName>
    </submittedName>
</protein>
<gene>
    <name evidence="3" type="ORF">N4G40_07510</name>
</gene>
<keyword evidence="1" id="KW-0732">Signal</keyword>
<name>A0ABU5LEJ0_9GAMM</name>
<keyword evidence="4" id="KW-1185">Reference proteome</keyword>
<evidence type="ECO:0000313" key="3">
    <source>
        <dbReference type="EMBL" id="MDZ7278121.1"/>
    </source>
</evidence>
<dbReference type="SUPFAM" id="SSF49401">
    <property type="entry name" value="Bacterial adhesins"/>
    <property type="match status" value="1"/>
</dbReference>
<dbReference type="EMBL" id="JAOBTT010000001">
    <property type="protein sequence ID" value="MDZ7278121.1"/>
    <property type="molecule type" value="Genomic_DNA"/>
</dbReference>
<dbReference type="Proteomes" id="UP001288620">
    <property type="component" value="Unassembled WGS sequence"/>
</dbReference>
<comment type="caution">
    <text evidence="3">The sequence shown here is derived from an EMBL/GenBank/DDBJ whole genome shotgun (WGS) entry which is preliminary data.</text>
</comment>
<dbReference type="RefSeq" id="WP_322542136.1">
    <property type="nucleotide sequence ID" value="NZ_JAOBTT010000001.1"/>
</dbReference>
<organism evidence="3 4">
    <name type="scientific">Pantoea eucrina</name>
    <dbReference type="NCBI Taxonomy" id="472693"/>
    <lineage>
        <taxon>Bacteria</taxon>
        <taxon>Pseudomonadati</taxon>
        <taxon>Pseudomonadota</taxon>
        <taxon>Gammaproteobacteria</taxon>
        <taxon>Enterobacterales</taxon>
        <taxon>Erwiniaceae</taxon>
        <taxon>Pantoea</taxon>
    </lineage>
</organism>